<evidence type="ECO:0000256" key="1">
    <source>
        <dbReference type="ARBA" id="ARBA00002151"/>
    </source>
</evidence>
<dbReference type="InterPro" id="IPR016193">
    <property type="entry name" value="Cytidine_deaminase-like"/>
</dbReference>
<keyword evidence="7 13" id="KW-0479">Metal-binding</keyword>
<feature type="binding site" evidence="16">
    <location>
        <position position="71"/>
    </location>
    <ligand>
        <name>Zn(2+)</name>
        <dbReference type="ChEBI" id="CHEBI:29105"/>
        <note>catalytic</note>
    </ligand>
</feature>
<dbReference type="Pfam" id="PF01872">
    <property type="entry name" value="RibD_C"/>
    <property type="match status" value="1"/>
</dbReference>
<keyword evidence="12" id="KW-0511">Multifunctional enzyme</keyword>
<dbReference type="EC" id="1.1.1.193" evidence="13"/>
<evidence type="ECO:0000256" key="8">
    <source>
        <dbReference type="ARBA" id="ARBA00022801"/>
    </source>
</evidence>
<evidence type="ECO:0000256" key="5">
    <source>
        <dbReference type="ARBA" id="ARBA00007417"/>
    </source>
</evidence>
<accession>A0A5C6B965</accession>
<dbReference type="GO" id="GO:0008270">
    <property type="term" value="F:zinc ion binding"/>
    <property type="evidence" value="ECO:0007669"/>
    <property type="project" value="InterPro"/>
</dbReference>
<keyword evidence="8 13" id="KW-0378">Hydrolase</keyword>
<feature type="binding site" evidence="15">
    <location>
        <position position="207"/>
    </location>
    <ligand>
        <name>substrate</name>
    </ligand>
</feature>
<protein>
    <recommendedName>
        <fullName evidence="13">Riboflavin biosynthesis protein RibD</fullName>
    </recommendedName>
    <domain>
        <recommendedName>
            <fullName evidence="13">Diaminohydroxyphosphoribosylaminopyrimidine deaminase</fullName>
            <shortName evidence="13">DRAP deaminase</shortName>
            <ecNumber evidence="13">3.5.4.26</ecNumber>
        </recommendedName>
        <alternativeName>
            <fullName evidence="13">Riboflavin-specific deaminase</fullName>
        </alternativeName>
    </domain>
    <domain>
        <recommendedName>
            <fullName evidence="13">5-amino-6-(5-phosphoribosylamino)uracil reductase</fullName>
            <ecNumber evidence="13">1.1.1.193</ecNumber>
        </recommendedName>
        <alternativeName>
            <fullName evidence="13">HTP reductase</fullName>
        </alternativeName>
    </domain>
</protein>
<evidence type="ECO:0000256" key="11">
    <source>
        <dbReference type="ARBA" id="ARBA00023002"/>
    </source>
</evidence>
<dbReference type="PANTHER" id="PTHR38011:SF7">
    <property type="entry name" value="2,5-DIAMINO-6-RIBOSYLAMINO-4(3H)-PYRIMIDINONE 5'-PHOSPHATE REDUCTASE"/>
    <property type="match status" value="1"/>
</dbReference>
<dbReference type="Gene3D" id="3.40.140.10">
    <property type="entry name" value="Cytidine Deaminase, domain 2"/>
    <property type="match status" value="1"/>
</dbReference>
<feature type="binding site" evidence="15">
    <location>
        <begin position="328"/>
        <end position="334"/>
    </location>
    <ligand>
        <name>NADP(+)</name>
        <dbReference type="ChEBI" id="CHEBI:58349"/>
    </ligand>
</feature>
<dbReference type="InterPro" id="IPR050765">
    <property type="entry name" value="Riboflavin_Biosynth_HTPR"/>
</dbReference>
<keyword evidence="19" id="KW-1185">Reference proteome</keyword>
<evidence type="ECO:0000313" key="19">
    <source>
        <dbReference type="Proteomes" id="UP000320176"/>
    </source>
</evidence>
<dbReference type="EC" id="3.5.4.26" evidence="13"/>
<dbReference type="UniPathway" id="UPA00275">
    <property type="reaction ID" value="UER00401"/>
</dbReference>
<dbReference type="GO" id="GO:0008703">
    <property type="term" value="F:5-amino-6-(5-phosphoribosylamino)uracil reductase activity"/>
    <property type="evidence" value="ECO:0007669"/>
    <property type="project" value="UniProtKB-EC"/>
</dbReference>
<feature type="binding site" evidence="15">
    <location>
        <position position="223"/>
    </location>
    <ligand>
        <name>NADP(+)</name>
        <dbReference type="ChEBI" id="CHEBI:58349"/>
    </ligand>
</feature>
<proteinExistence type="inferred from homology"/>
<evidence type="ECO:0000313" key="18">
    <source>
        <dbReference type="EMBL" id="TWU08182.1"/>
    </source>
</evidence>
<comment type="cofactor">
    <cofactor evidence="13 16">
        <name>Zn(2+)</name>
        <dbReference type="ChEBI" id="CHEBI:29105"/>
    </cofactor>
    <text evidence="13 16">Binds 1 zinc ion.</text>
</comment>
<dbReference type="SUPFAM" id="SSF53927">
    <property type="entry name" value="Cytidine deaminase-like"/>
    <property type="match status" value="1"/>
</dbReference>
<evidence type="ECO:0000256" key="6">
    <source>
        <dbReference type="ARBA" id="ARBA00022619"/>
    </source>
</evidence>
<evidence type="ECO:0000256" key="13">
    <source>
        <dbReference type="PIRNR" id="PIRNR006769"/>
    </source>
</evidence>
<evidence type="ECO:0000256" key="15">
    <source>
        <dbReference type="PIRSR" id="PIRSR006769-2"/>
    </source>
</evidence>
<feature type="binding site" evidence="16">
    <location>
        <position position="107"/>
    </location>
    <ligand>
        <name>Zn(2+)</name>
        <dbReference type="ChEBI" id="CHEBI:29105"/>
        <note>catalytic</note>
    </ligand>
</feature>
<feature type="binding site" evidence="15">
    <location>
        <position position="230"/>
    </location>
    <ligand>
        <name>substrate</name>
    </ligand>
</feature>
<keyword evidence="11 13" id="KW-0560">Oxidoreductase</keyword>
<dbReference type="InterPro" id="IPR002125">
    <property type="entry name" value="CMP_dCMP_dom"/>
</dbReference>
<dbReference type="OrthoDB" id="9800865at2"/>
<keyword evidence="10 13" id="KW-0521">NADP</keyword>
<feature type="binding site" evidence="15">
    <location>
        <position position="326"/>
    </location>
    <ligand>
        <name>substrate</name>
    </ligand>
</feature>
<organism evidence="18 19">
    <name type="scientific">Stieleria varia</name>
    <dbReference type="NCBI Taxonomy" id="2528005"/>
    <lineage>
        <taxon>Bacteria</taxon>
        <taxon>Pseudomonadati</taxon>
        <taxon>Planctomycetota</taxon>
        <taxon>Planctomycetia</taxon>
        <taxon>Pirellulales</taxon>
        <taxon>Pirellulaceae</taxon>
        <taxon>Stieleria</taxon>
    </lineage>
</organism>
<dbReference type="CDD" id="cd01284">
    <property type="entry name" value="Riboflavin_deaminase-reductase"/>
    <property type="match status" value="1"/>
</dbReference>
<keyword evidence="6 13" id="KW-0686">Riboflavin biosynthesis</keyword>
<dbReference type="NCBIfam" id="TIGR00326">
    <property type="entry name" value="eubact_ribD"/>
    <property type="match status" value="1"/>
</dbReference>
<dbReference type="InterPro" id="IPR004794">
    <property type="entry name" value="Eubact_RibD"/>
</dbReference>
<dbReference type="Pfam" id="PF00383">
    <property type="entry name" value="dCMP_cyt_deam_1"/>
    <property type="match status" value="1"/>
</dbReference>
<comment type="catalytic activity">
    <reaction evidence="13">
        <text>5-amino-6-(5-phospho-D-ribitylamino)uracil + NADP(+) = 5-amino-6-(5-phospho-D-ribosylamino)uracil + NADPH + H(+)</text>
        <dbReference type="Rhea" id="RHEA:17845"/>
        <dbReference type="ChEBI" id="CHEBI:15378"/>
        <dbReference type="ChEBI" id="CHEBI:57783"/>
        <dbReference type="ChEBI" id="CHEBI:58349"/>
        <dbReference type="ChEBI" id="CHEBI:58421"/>
        <dbReference type="ChEBI" id="CHEBI:58453"/>
        <dbReference type="EC" id="1.1.1.193"/>
    </reaction>
</comment>
<dbReference type="InterPro" id="IPR024072">
    <property type="entry name" value="DHFR-like_dom_sf"/>
</dbReference>
<dbReference type="SUPFAM" id="SSF53597">
    <property type="entry name" value="Dihydrofolate reductase-like"/>
    <property type="match status" value="1"/>
</dbReference>
<keyword evidence="9 13" id="KW-0862">Zinc</keyword>
<evidence type="ECO:0000256" key="7">
    <source>
        <dbReference type="ARBA" id="ARBA00022723"/>
    </source>
</evidence>
<dbReference type="InterPro" id="IPR016192">
    <property type="entry name" value="APOBEC/CMP_deaminase_Zn-bd"/>
</dbReference>
<comment type="pathway">
    <text evidence="3 13">Cofactor biosynthesis; riboflavin biosynthesis; 5-amino-6-(D-ribitylamino)uracil from GTP: step 3/4.</text>
</comment>
<dbReference type="GO" id="GO:0009231">
    <property type="term" value="P:riboflavin biosynthetic process"/>
    <property type="evidence" value="ECO:0007669"/>
    <property type="project" value="UniProtKB-UniPathway"/>
</dbReference>
<dbReference type="GO" id="GO:0050661">
    <property type="term" value="F:NADP binding"/>
    <property type="evidence" value="ECO:0007669"/>
    <property type="project" value="InterPro"/>
</dbReference>
<feature type="binding site" evidence="15">
    <location>
        <position position="219"/>
    </location>
    <ligand>
        <name>NADP(+)</name>
        <dbReference type="ChEBI" id="CHEBI:58349"/>
    </ligand>
</feature>
<feature type="binding site" evidence="15">
    <location>
        <position position="227"/>
    </location>
    <ligand>
        <name>substrate</name>
    </ligand>
</feature>
<evidence type="ECO:0000256" key="16">
    <source>
        <dbReference type="PIRSR" id="PIRSR006769-3"/>
    </source>
</evidence>
<comment type="similarity">
    <text evidence="4 13">In the N-terminal section; belongs to the cytidine and deoxycytidylate deaminase family.</text>
</comment>
<reference evidence="18 19" key="1">
    <citation type="submission" date="2019-02" db="EMBL/GenBank/DDBJ databases">
        <title>Deep-cultivation of Planctomycetes and their phenomic and genomic characterization uncovers novel biology.</title>
        <authorList>
            <person name="Wiegand S."/>
            <person name="Jogler M."/>
            <person name="Boedeker C."/>
            <person name="Pinto D."/>
            <person name="Vollmers J."/>
            <person name="Rivas-Marin E."/>
            <person name="Kohn T."/>
            <person name="Peeters S.H."/>
            <person name="Heuer A."/>
            <person name="Rast P."/>
            <person name="Oberbeckmann S."/>
            <person name="Bunk B."/>
            <person name="Jeske O."/>
            <person name="Meyerdierks A."/>
            <person name="Storesund J.E."/>
            <person name="Kallscheuer N."/>
            <person name="Luecker S."/>
            <person name="Lage O.M."/>
            <person name="Pohl T."/>
            <person name="Merkel B.J."/>
            <person name="Hornburger P."/>
            <person name="Mueller R.-W."/>
            <person name="Bruemmer F."/>
            <person name="Labrenz M."/>
            <person name="Spormann A.M."/>
            <person name="Op Den Camp H."/>
            <person name="Overmann J."/>
            <person name="Amann R."/>
            <person name="Jetten M.S.M."/>
            <person name="Mascher T."/>
            <person name="Medema M.H."/>
            <person name="Devos D.P."/>
            <person name="Kaster A.-K."/>
            <person name="Ovreas L."/>
            <person name="Rohde M."/>
            <person name="Galperin M.Y."/>
            <person name="Jogler C."/>
        </authorList>
    </citation>
    <scope>NUCLEOTIDE SEQUENCE [LARGE SCALE GENOMIC DNA]</scope>
    <source>
        <strain evidence="18 19">Pla52n</strain>
    </source>
</reference>
<evidence type="ECO:0000256" key="9">
    <source>
        <dbReference type="ARBA" id="ARBA00022833"/>
    </source>
</evidence>
<evidence type="ECO:0000256" key="10">
    <source>
        <dbReference type="ARBA" id="ARBA00022857"/>
    </source>
</evidence>
<dbReference type="AlphaFoldDB" id="A0A5C6B965"/>
<dbReference type="PANTHER" id="PTHR38011">
    <property type="entry name" value="DIHYDROFOLATE REDUCTASE FAMILY PROTEIN (AFU_ORTHOLOGUE AFUA_8G06820)"/>
    <property type="match status" value="1"/>
</dbReference>
<feature type="binding site" evidence="15">
    <location>
        <position position="191"/>
    </location>
    <ligand>
        <name>substrate</name>
    </ligand>
</feature>
<evidence type="ECO:0000256" key="4">
    <source>
        <dbReference type="ARBA" id="ARBA00005259"/>
    </source>
</evidence>
<dbReference type="InterPro" id="IPR011549">
    <property type="entry name" value="RibD_C"/>
</dbReference>
<comment type="function">
    <text evidence="1 13">Converts 2,5-diamino-6-(ribosylamino)-4(3h)-pyrimidinone 5'-phosphate into 5-amino-6-(ribosylamino)-2,4(1h,3h)-pyrimidinedione 5'-phosphate.</text>
</comment>
<comment type="pathway">
    <text evidence="2 13">Cofactor biosynthesis; riboflavin biosynthesis; 5-amino-6-(D-ribitylamino)uracil from GTP: step 2/4.</text>
</comment>
<feature type="binding site" evidence="15">
    <location>
        <position position="177"/>
    </location>
    <ligand>
        <name>NADP(+)</name>
        <dbReference type="ChEBI" id="CHEBI:58349"/>
    </ligand>
</feature>
<comment type="catalytic activity">
    <reaction evidence="13">
        <text>2,5-diamino-6-hydroxy-4-(5-phosphoribosylamino)-pyrimidine + H2O + H(+) = 5-amino-6-(5-phospho-D-ribosylamino)uracil + NH4(+)</text>
        <dbReference type="Rhea" id="RHEA:21868"/>
        <dbReference type="ChEBI" id="CHEBI:15377"/>
        <dbReference type="ChEBI" id="CHEBI:15378"/>
        <dbReference type="ChEBI" id="CHEBI:28938"/>
        <dbReference type="ChEBI" id="CHEBI:58453"/>
        <dbReference type="ChEBI" id="CHEBI:58614"/>
        <dbReference type="EC" id="3.5.4.26"/>
    </reaction>
</comment>
<dbReference type="PIRSF" id="PIRSF006769">
    <property type="entry name" value="RibD"/>
    <property type="match status" value="1"/>
</dbReference>
<dbReference type="Gene3D" id="3.40.430.10">
    <property type="entry name" value="Dihydrofolate Reductase, subunit A"/>
    <property type="match status" value="1"/>
</dbReference>
<evidence type="ECO:0000256" key="3">
    <source>
        <dbReference type="ARBA" id="ARBA00004910"/>
    </source>
</evidence>
<feature type="binding site" evidence="15">
    <location>
        <position position="193"/>
    </location>
    <ligand>
        <name>NADP(+)</name>
        <dbReference type="ChEBI" id="CHEBI:58349"/>
    </ligand>
</feature>
<feature type="binding site" evidence="16">
    <location>
        <position position="98"/>
    </location>
    <ligand>
        <name>Zn(2+)</name>
        <dbReference type="ChEBI" id="CHEBI:29105"/>
        <note>catalytic</note>
    </ligand>
</feature>
<feature type="domain" description="CMP/dCMP-type deaminase" evidence="17">
    <location>
        <begin position="22"/>
        <end position="146"/>
    </location>
</feature>
<comment type="similarity">
    <text evidence="5 13">In the C-terminal section; belongs to the HTP reductase family.</text>
</comment>
<dbReference type="GO" id="GO:0008835">
    <property type="term" value="F:diaminohydroxyphosphoribosylaminopyrimidine deaminase activity"/>
    <property type="evidence" value="ECO:0007669"/>
    <property type="project" value="UniProtKB-EC"/>
</dbReference>
<gene>
    <name evidence="18" type="primary">ribD</name>
    <name evidence="18" type="ORF">Pla52n_07640</name>
</gene>
<dbReference type="Proteomes" id="UP000320176">
    <property type="component" value="Unassembled WGS sequence"/>
</dbReference>
<dbReference type="PROSITE" id="PS51747">
    <property type="entry name" value="CYT_DCMP_DEAMINASES_2"/>
    <property type="match status" value="1"/>
</dbReference>
<evidence type="ECO:0000256" key="2">
    <source>
        <dbReference type="ARBA" id="ARBA00004882"/>
    </source>
</evidence>
<evidence type="ECO:0000256" key="12">
    <source>
        <dbReference type="ARBA" id="ARBA00023268"/>
    </source>
</evidence>
<name>A0A5C6B965_9BACT</name>
<dbReference type="InterPro" id="IPR002734">
    <property type="entry name" value="RibDG_C"/>
</dbReference>
<evidence type="ECO:0000259" key="17">
    <source>
        <dbReference type="PROSITE" id="PS51747"/>
    </source>
</evidence>
<dbReference type="FunFam" id="3.40.140.10:FF:000025">
    <property type="entry name" value="Riboflavin biosynthesis protein RibD"/>
    <property type="match status" value="1"/>
</dbReference>
<sequence>MSDTPPNPDQPEPDQPNLDQRVFDEYCMRLALQLAQQGQGHVEPNPMVGCVLARDGQIIGQGYHESFGGPHAEVQALRSLTDSATANSCTAYVTLEPCCHHGKTPPCVDALINAGVRRVVVAMDDPFPKVSGGGLERLRQAGVEVHLGLLRADAAELNAPYLKRIRSGIPWVIAKWAMTMDGRIATVSGQSQWITGETARRSVHQLRARVDAILTGMGTVESDDPTLTARLSNTDNDGTSIEPSRVATRVVFCRHRLPDLKSKLMSTIDQAPVLLIVSDTIDESHLASLTHAGAAVFRCQNSDPSQMIHAGLTHLGKQSMTNVMLECGSTMMGSFLCPENLVDECHIYLGNTLFGGATALGPIGGNGFKMLAQAPRFRLVETTQMDNDLRIIYRSSTPPTG</sequence>
<feature type="active site" description="Proton donor" evidence="14">
    <location>
        <position position="73"/>
    </location>
</feature>
<dbReference type="EMBL" id="SJPN01000001">
    <property type="protein sequence ID" value="TWU08182.1"/>
    <property type="molecule type" value="Genomic_DNA"/>
</dbReference>
<comment type="caution">
    <text evidence="18">The sequence shown here is derived from an EMBL/GenBank/DDBJ whole genome shotgun (WGS) entry which is preliminary data.</text>
</comment>
<evidence type="ECO:0000256" key="14">
    <source>
        <dbReference type="PIRSR" id="PIRSR006769-1"/>
    </source>
</evidence>
<dbReference type="PROSITE" id="PS00903">
    <property type="entry name" value="CYT_DCMP_DEAMINASES_1"/>
    <property type="match status" value="1"/>
</dbReference>
<dbReference type="RefSeq" id="WP_146518270.1">
    <property type="nucleotide sequence ID" value="NZ_CP151726.1"/>
</dbReference>
<dbReference type="NCBIfam" id="TIGR00227">
    <property type="entry name" value="ribD_Cterm"/>
    <property type="match status" value="1"/>
</dbReference>